<dbReference type="STRING" id="756982.G1X4Z7"/>
<evidence type="ECO:0000256" key="2">
    <source>
        <dbReference type="SAM" id="Coils"/>
    </source>
</evidence>
<dbReference type="GeneID" id="22890520"/>
<evidence type="ECO:0000313" key="5">
    <source>
        <dbReference type="EMBL" id="EGX51752.1"/>
    </source>
</evidence>
<dbReference type="InterPro" id="IPR011009">
    <property type="entry name" value="Kinase-like_dom_sf"/>
</dbReference>
<feature type="domain" description="Protein kinase" evidence="4">
    <location>
        <begin position="221"/>
        <end position="503"/>
    </location>
</feature>
<protein>
    <recommendedName>
        <fullName evidence="4">Protein kinase domain-containing protein</fullName>
    </recommendedName>
</protein>
<gene>
    <name evidence="5" type="ORF">AOL_s00043g771</name>
</gene>
<keyword evidence="1" id="KW-0067">ATP-binding</keyword>
<evidence type="ECO:0000256" key="3">
    <source>
        <dbReference type="SAM" id="MobiDB-lite"/>
    </source>
</evidence>
<dbReference type="Gene3D" id="1.10.510.10">
    <property type="entry name" value="Transferase(Phosphotransferase) domain 1"/>
    <property type="match status" value="1"/>
</dbReference>
<dbReference type="SUPFAM" id="SSF56112">
    <property type="entry name" value="Protein kinase-like (PK-like)"/>
    <property type="match status" value="1"/>
</dbReference>
<sequence length="1559" mass="176379">MEVLQLTGKDDFITPPNANSEDEVDPALRLELPIEKDLIILKLPRDESRRKGVYDTISKYLERLPWTQTQDGLVDSKDISTSLKQQEAFSSGNKTPSLVNQSKGKQRDLTSERFYSSTECTESLRILSTPPCNVIEARSLSREIKLVPKRRESISCDNNFIPETLQDDNGETDFYRSIFTHTIKQKTSSATIKQRLTDADDLLGFLAVAEHRKIDFLPFECDDTNPIGKGGTAKITRGAKVLTTRGDNLGLVFKRTKAEIDDENQDIATVYRAVLSEVYILGHPVVRHHPNINNLQGICWEVVQNRPWPVLIFKQAPYGDLGQFMRTEEGRNLGLKDKIKLCWEMGNALHLMHSCNAIHGDIKPENVLICKDADGRFLAQVIDFGYSTIFADEENEEVTLPTSWPWTAPEIKPRQPVTLEQAKAADIFSYGLLCFWLLCYGVLEPEPGSPIYTPNRYTIDQNKSSPRFAADVCNTIASILANEPEDIRQRLALDYFFQRVLFFSEGSQNQEKRVLDVDTLPRLFGLPERPLPLLKKYGKSSLLKSQASFKLPALLSRLSKCPQIVIDDVFKRLVERTEACLEDDSWDASLGSLAYDLALCHELGLGTDRSPEMADIWCNIAGTDRAALGNVVKMMESDTNGLYTIFNLEFSDRHSSLKRAEEKENDAIKFSVPWLDKILEQKDDESIEYDSRVVDLDNGSDESWVGYLEKGKDEEGFFVSWMQFNSSSHDNPDTSSDRSISSSQLVVFPASTKAILDRGALRAKQIQLCASLEAKRNVIGSEHQDTLKDINTLYYLYCKSNEPTSTILALQEEIFELQQAMFGPENPETEKSTQSLAKLYMQRKEWKKARPLIMTHLAMVRKAFNLEGESGRKAVELLEILTEKEGDVLIHHEPASTATKRILAQYMLLLEAYDRGDVRLLAPLMKLMNIQIDQLMHHNTSSREGDDIELLISTSVLGLKRLKGTICDVGQLVGSNHSEVARAKEVAALGHLTLGAVRHGEISLPEKIRHTVKANRLLGEVIFPKGNPACIPIRHKGRGAFTLDSNTRDDLHRRPEAYCEGADQLALWIAIQSQLNELISDLKSEINKVRKFLEKVPGSFLARAGSTLELAETATSDPGRRADIKTGLPYLRKLLINLREAWALRHFEGPLLLRYYTESLLYLYRLNAHDEDLKDHFDEAVESMEQEVHKAENEKDIAEIVPKLYRLLEQRYEAHSKIGDLQNMALWSEQMSYFDHDRNNTNDSKRTTNPGHEALKDDYIDWLQNSVMLYEKIYQEVGGTDSREILIAVCERLLRERGILQPLKDVVDVCVLLASLYLDRGVENSSSMGVLEDGLLLITDIGQKVISQIFYNCELAGLKPSDSDPRGPIDFRALATIGGAQPHKMRQEYEKAISLLPNYDQAANSKVPEAALLKSVGPEDVAMVLLRVQPFMASLLAICFLLRFFISNDERGAGGNRRQYLDQAQIYTELGSRLIQPTSPYIMLLDEINNSIASIKNKLDQGEVWEDQLELSSRFKHLRDVYFPYIKENHVSKQASKRIMPSGLGSWLFRDDISSLIWL</sequence>
<dbReference type="GO" id="GO:0004674">
    <property type="term" value="F:protein serine/threonine kinase activity"/>
    <property type="evidence" value="ECO:0007669"/>
    <property type="project" value="TreeGrafter"/>
</dbReference>
<dbReference type="PROSITE" id="PS00107">
    <property type="entry name" value="PROTEIN_KINASE_ATP"/>
    <property type="match status" value="1"/>
</dbReference>
<dbReference type="PANTHER" id="PTHR24359">
    <property type="entry name" value="SERINE/THREONINE-PROTEIN KINASE SBK1"/>
    <property type="match status" value="1"/>
</dbReference>
<comment type="caution">
    <text evidence="5">The sequence shown here is derived from an EMBL/GenBank/DDBJ whole genome shotgun (WGS) entry which is preliminary data.</text>
</comment>
<dbReference type="PANTHER" id="PTHR24359:SF1">
    <property type="entry name" value="INHIBITOR OF NUCLEAR FACTOR KAPPA-B KINASE EPSILON SUBUNIT HOMOLOG 1-RELATED"/>
    <property type="match status" value="1"/>
</dbReference>
<dbReference type="OrthoDB" id="626167at2759"/>
<feature type="region of interest" description="Disordered" evidence="3">
    <location>
        <begin position="86"/>
        <end position="111"/>
    </location>
</feature>
<evidence type="ECO:0000313" key="6">
    <source>
        <dbReference type="Proteomes" id="UP000008784"/>
    </source>
</evidence>
<dbReference type="PROSITE" id="PS50011">
    <property type="entry name" value="PROTEIN_KINASE_DOM"/>
    <property type="match status" value="1"/>
</dbReference>
<dbReference type="GO" id="GO:0005524">
    <property type="term" value="F:ATP binding"/>
    <property type="evidence" value="ECO:0007669"/>
    <property type="project" value="UniProtKB-UniRule"/>
</dbReference>
<dbReference type="EMBL" id="ADOT01000061">
    <property type="protein sequence ID" value="EGX51752.1"/>
    <property type="molecule type" value="Genomic_DNA"/>
</dbReference>
<keyword evidence="2" id="KW-0175">Coiled coil</keyword>
<dbReference type="RefSeq" id="XP_011119559.1">
    <property type="nucleotide sequence ID" value="XM_011121257.1"/>
</dbReference>
<feature type="coiled-coil region" evidence="2">
    <location>
        <begin position="1174"/>
        <end position="1201"/>
    </location>
</feature>
<organism evidence="5 6">
    <name type="scientific">Arthrobotrys oligospora (strain ATCC 24927 / CBS 115.81 / DSM 1491)</name>
    <name type="common">Nematode-trapping fungus</name>
    <name type="synonym">Didymozoophaga oligospora</name>
    <dbReference type="NCBI Taxonomy" id="756982"/>
    <lineage>
        <taxon>Eukaryota</taxon>
        <taxon>Fungi</taxon>
        <taxon>Dikarya</taxon>
        <taxon>Ascomycota</taxon>
        <taxon>Pezizomycotina</taxon>
        <taxon>Orbiliomycetes</taxon>
        <taxon>Orbiliales</taxon>
        <taxon>Orbiliaceae</taxon>
        <taxon>Orbilia</taxon>
        <taxon>Orbilia oligospora</taxon>
    </lineage>
</organism>
<keyword evidence="1" id="KW-0547">Nucleotide-binding</keyword>
<feature type="compositionally biased region" description="Polar residues" evidence="3">
    <location>
        <begin position="86"/>
        <end position="103"/>
    </location>
</feature>
<proteinExistence type="predicted"/>
<dbReference type="InParanoid" id="G1X4Z7"/>
<dbReference type="InterPro" id="IPR017441">
    <property type="entry name" value="Protein_kinase_ATP_BS"/>
</dbReference>
<evidence type="ECO:0000256" key="1">
    <source>
        <dbReference type="PROSITE-ProRule" id="PRU10141"/>
    </source>
</evidence>
<dbReference type="HOGENOM" id="CLU_246010_0_0_1"/>
<dbReference type="InterPro" id="IPR011990">
    <property type="entry name" value="TPR-like_helical_dom_sf"/>
</dbReference>
<dbReference type="InterPro" id="IPR000719">
    <property type="entry name" value="Prot_kinase_dom"/>
</dbReference>
<feature type="binding site" evidence="1">
    <location>
        <position position="254"/>
    </location>
    <ligand>
        <name>ATP</name>
        <dbReference type="ChEBI" id="CHEBI:30616"/>
    </ligand>
</feature>
<name>G1X4Z7_ARTOA</name>
<evidence type="ECO:0000259" key="4">
    <source>
        <dbReference type="PROSITE" id="PS50011"/>
    </source>
</evidence>
<reference evidence="5 6" key="1">
    <citation type="journal article" date="2011" name="PLoS Pathog.">
        <title>Genomic and proteomic analyses of the fungus Arthrobotrys oligospora provide insights into nematode-trap formation.</title>
        <authorList>
            <person name="Yang J."/>
            <person name="Wang L."/>
            <person name="Ji X."/>
            <person name="Feng Y."/>
            <person name="Li X."/>
            <person name="Zou C."/>
            <person name="Xu J."/>
            <person name="Ren Y."/>
            <person name="Mi Q."/>
            <person name="Wu J."/>
            <person name="Liu S."/>
            <person name="Liu Y."/>
            <person name="Huang X."/>
            <person name="Wang H."/>
            <person name="Niu X."/>
            <person name="Li J."/>
            <person name="Liang L."/>
            <person name="Luo Y."/>
            <person name="Ji K."/>
            <person name="Zhou W."/>
            <person name="Yu Z."/>
            <person name="Li G."/>
            <person name="Liu Y."/>
            <person name="Li L."/>
            <person name="Qiao M."/>
            <person name="Feng L."/>
            <person name="Zhang K.-Q."/>
        </authorList>
    </citation>
    <scope>NUCLEOTIDE SEQUENCE [LARGE SCALE GENOMIC DNA]</scope>
    <source>
        <strain evidence="6">ATCC 24927 / CBS 115.81 / DSM 1491</strain>
    </source>
</reference>
<dbReference type="Gene3D" id="1.25.40.10">
    <property type="entry name" value="Tetratricopeptide repeat domain"/>
    <property type="match status" value="1"/>
</dbReference>
<keyword evidence="6" id="KW-1185">Reference proteome</keyword>
<dbReference type="eggNOG" id="KOG0192">
    <property type="taxonomic scope" value="Eukaryota"/>
</dbReference>
<feature type="region of interest" description="Disordered" evidence="3">
    <location>
        <begin position="1"/>
        <end position="24"/>
    </location>
</feature>
<dbReference type="Proteomes" id="UP000008784">
    <property type="component" value="Unassembled WGS sequence"/>
</dbReference>
<dbReference type="Pfam" id="PF00069">
    <property type="entry name" value="Pkinase"/>
    <property type="match status" value="1"/>
</dbReference>
<dbReference type="SMART" id="SM00220">
    <property type="entry name" value="S_TKc"/>
    <property type="match status" value="1"/>
</dbReference>
<accession>G1X4Z7</accession>
<dbReference type="CDD" id="cd00180">
    <property type="entry name" value="PKc"/>
    <property type="match status" value="1"/>
</dbReference>